<evidence type="ECO:0000256" key="1">
    <source>
        <dbReference type="SAM" id="Phobius"/>
    </source>
</evidence>
<comment type="caution">
    <text evidence="2">The sequence shown here is derived from an EMBL/GenBank/DDBJ whole genome shotgun (WGS) entry which is preliminary data.</text>
</comment>
<keyword evidence="1" id="KW-0472">Membrane</keyword>
<dbReference type="EMBL" id="BMAO01032543">
    <property type="protein sequence ID" value="GFQ83062.1"/>
    <property type="molecule type" value="Genomic_DNA"/>
</dbReference>
<protein>
    <recommendedName>
        <fullName evidence="4">Gustatory receptor</fullName>
    </recommendedName>
</protein>
<feature type="transmembrane region" description="Helical" evidence="1">
    <location>
        <begin position="69"/>
        <end position="88"/>
    </location>
</feature>
<reference evidence="2" key="1">
    <citation type="submission" date="2020-07" db="EMBL/GenBank/DDBJ databases">
        <title>Multicomponent nature underlies the extraordinary mechanical properties of spider dragline silk.</title>
        <authorList>
            <person name="Kono N."/>
            <person name="Nakamura H."/>
            <person name="Mori M."/>
            <person name="Yoshida Y."/>
            <person name="Ohtoshi R."/>
            <person name="Malay A.D."/>
            <person name="Moran D.A.P."/>
            <person name="Tomita M."/>
            <person name="Numata K."/>
            <person name="Arakawa K."/>
        </authorList>
    </citation>
    <scope>NUCLEOTIDE SEQUENCE</scope>
</reference>
<dbReference type="AlphaFoldDB" id="A0A8X6FKX2"/>
<accession>A0A8X6FKX2</accession>
<evidence type="ECO:0000313" key="2">
    <source>
        <dbReference type="EMBL" id="GFQ83062.1"/>
    </source>
</evidence>
<feature type="transmembrane region" description="Helical" evidence="1">
    <location>
        <begin position="173"/>
        <end position="194"/>
    </location>
</feature>
<feature type="transmembrane region" description="Helical" evidence="1">
    <location>
        <begin position="352"/>
        <end position="370"/>
    </location>
</feature>
<proteinExistence type="predicted"/>
<dbReference type="OrthoDB" id="6453745at2759"/>
<feature type="transmembrane region" description="Helical" evidence="1">
    <location>
        <begin position="271"/>
        <end position="293"/>
    </location>
</feature>
<evidence type="ECO:0000313" key="3">
    <source>
        <dbReference type="Proteomes" id="UP000887116"/>
    </source>
</evidence>
<keyword evidence="1" id="KW-1133">Transmembrane helix</keyword>
<evidence type="ECO:0008006" key="4">
    <source>
        <dbReference type="Google" id="ProtNLM"/>
    </source>
</evidence>
<gene>
    <name evidence="2" type="primary">AVEN_56834_1</name>
    <name evidence="2" type="ORF">TNCT_193711</name>
</gene>
<name>A0A8X6FKX2_TRICU</name>
<keyword evidence="3" id="KW-1185">Reference proteome</keyword>
<keyword evidence="1" id="KW-0812">Transmembrane</keyword>
<feature type="transmembrane region" description="Helical" evidence="1">
    <location>
        <begin position="38"/>
        <end position="63"/>
    </location>
</feature>
<dbReference type="Proteomes" id="UP000887116">
    <property type="component" value="Unassembled WGS sequence"/>
</dbReference>
<organism evidence="2 3">
    <name type="scientific">Trichonephila clavata</name>
    <name type="common">Joro spider</name>
    <name type="synonym">Nephila clavata</name>
    <dbReference type="NCBI Taxonomy" id="2740835"/>
    <lineage>
        <taxon>Eukaryota</taxon>
        <taxon>Metazoa</taxon>
        <taxon>Ecdysozoa</taxon>
        <taxon>Arthropoda</taxon>
        <taxon>Chelicerata</taxon>
        <taxon>Arachnida</taxon>
        <taxon>Araneae</taxon>
        <taxon>Araneomorphae</taxon>
        <taxon>Entelegynae</taxon>
        <taxon>Araneoidea</taxon>
        <taxon>Nephilidae</taxon>
        <taxon>Trichonephila</taxon>
    </lineage>
</organism>
<feature type="transmembrane region" description="Helical" evidence="1">
    <location>
        <begin position="117"/>
        <end position="141"/>
    </location>
</feature>
<feature type="transmembrane region" description="Helical" evidence="1">
    <location>
        <begin position="245"/>
        <end position="265"/>
    </location>
</feature>
<sequence length="371" mass="43377">MDYRRAKEITSVNVPMWIILSLHETEYSRTFKEFFKYYSYYFVAALHLCSIYLFLTGFASASYSLDIKLGFAFIFINFLTIALYYTMLHQRRKLRNLIRFLRFHPNLPRSYFNENYACLKTLIVLSTYILPVFLAAVLVYLTREADGVADFWALGYHIKSKNHQIVTNFVGGYIYYSVYVTYPCLFALSMFVLIHRCGVFLFKLNNDLKNIDFIVFSAKCPEFANDYNLIEEKIRLLKDVFSTPLFIILLSSFFNLYNALSFSLIEEVPLFLLVDISSSAFTGVFVIISLTICNSKIPEYMLEIKATIGSLINKHKFCKLMDRKEIDVLERMEKKDIIYMSACGMVHFRKSFLLTSFGTLFTYGLLLIHFK</sequence>